<sequence>MGGTGAARAAPHVRGEPTSKEKTESQGEANELRPCQIGQLLTVRSHAWQNCAGECAQRECELKMGVIG</sequence>
<name>W6Z4J5_COCMI</name>
<organism evidence="2 3">
    <name type="scientific">Bipolaris oryzae ATCC 44560</name>
    <dbReference type="NCBI Taxonomy" id="930090"/>
    <lineage>
        <taxon>Eukaryota</taxon>
        <taxon>Fungi</taxon>
        <taxon>Dikarya</taxon>
        <taxon>Ascomycota</taxon>
        <taxon>Pezizomycotina</taxon>
        <taxon>Dothideomycetes</taxon>
        <taxon>Pleosporomycetidae</taxon>
        <taxon>Pleosporales</taxon>
        <taxon>Pleosporineae</taxon>
        <taxon>Pleosporaceae</taxon>
        <taxon>Bipolaris</taxon>
    </lineage>
</organism>
<keyword evidence="3" id="KW-1185">Reference proteome</keyword>
<protein>
    <submittedName>
        <fullName evidence="2">Uncharacterized protein</fullName>
    </submittedName>
</protein>
<accession>W6Z4J5</accession>
<dbReference type="GeneID" id="19118251"/>
<dbReference type="AlphaFoldDB" id="W6Z4J5"/>
<dbReference type="Proteomes" id="UP000054032">
    <property type="component" value="Unassembled WGS sequence"/>
</dbReference>
<evidence type="ECO:0000256" key="1">
    <source>
        <dbReference type="SAM" id="MobiDB-lite"/>
    </source>
</evidence>
<dbReference type="HOGENOM" id="CLU_2793610_0_0_1"/>
<proteinExistence type="predicted"/>
<dbReference type="EMBL" id="KI964058">
    <property type="protein sequence ID" value="EUC42534.1"/>
    <property type="molecule type" value="Genomic_DNA"/>
</dbReference>
<evidence type="ECO:0000313" key="2">
    <source>
        <dbReference type="EMBL" id="EUC42534.1"/>
    </source>
</evidence>
<gene>
    <name evidence="2" type="ORF">COCMIDRAFT_103239</name>
</gene>
<feature type="region of interest" description="Disordered" evidence="1">
    <location>
        <begin position="1"/>
        <end position="31"/>
    </location>
</feature>
<reference evidence="2 3" key="1">
    <citation type="journal article" date="2013" name="PLoS Genet.">
        <title>Comparative genome structure, secondary metabolite, and effector coding capacity across Cochliobolus pathogens.</title>
        <authorList>
            <person name="Condon B.J."/>
            <person name="Leng Y."/>
            <person name="Wu D."/>
            <person name="Bushley K.E."/>
            <person name="Ohm R.A."/>
            <person name="Otillar R."/>
            <person name="Martin J."/>
            <person name="Schackwitz W."/>
            <person name="Grimwood J."/>
            <person name="MohdZainudin N."/>
            <person name="Xue C."/>
            <person name="Wang R."/>
            <person name="Manning V.A."/>
            <person name="Dhillon B."/>
            <person name="Tu Z.J."/>
            <person name="Steffenson B.J."/>
            <person name="Salamov A."/>
            <person name="Sun H."/>
            <person name="Lowry S."/>
            <person name="LaButti K."/>
            <person name="Han J."/>
            <person name="Copeland A."/>
            <person name="Lindquist E."/>
            <person name="Barry K."/>
            <person name="Schmutz J."/>
            <person name="Baker S.E."/>
            <person name="Ciuffetti L.M."/>
            <person name="Grigoriev I.V."/>
            <person name="Zhong S."/>
            <person name="Turgeon B.G."/>
        </authorList>
    </citation>
    <scope>NUCLEOTIDE SEQUENCE [LARGE SCALE GENOMIC DNA]</scope>
    <source>
        <strain evidence="2 3">ATCC 44560</strain>
    </source>
</reference>
<dbReference type="RefSeq" id="XP_007690961.1">
    <property type="nucleotide sequence ID" value="XM_007692771.1"/>
</dbReference>
<evidence type="ECO:0000313" key="3">
    <source>
        <dbReference type="Proteomes" id="UP000054032"/>
    </source>
</evidence>
<feature type="compositionally biased region" description="Basic and acidic residues" evidence="1">
    <location>
        <begin position="13"/>
        <end position="25"/>
    </location>
</feature>
<dbReference type="KEGG" id="bor:COCMIDRAFT_103239"/>